<dbReference type="OrthoDB" id="9813368at2"/>
<sequence length="273" mass="29302">MDRRLTPANARAAHVSLRGQVDAPHFTEGDPAQVILPLADLMTAPDGARDRQRLMGDLFTVIHRDGGWAFGQSGKDGHCGYIRETALGPVEEATHWLSAPASHLYPEPRVQAPELGPLYLGSRLRVLGEAGKFLETTRGYVPASHLKPLGDWHKDPVAVAQSLLGTPYLWGGNTRAGIDCSGLAQLAYAACGIDIPSDSDLQQAAGKPVSEKAALKRGDLIFWKGHVALAMNADYLIHATGHFMSVVAEATGATIKRIKEQGNGPVIARRRVL</sequence>
<dbReference type="SUPFAM" id="SSF54001">
    <property type="entry name" value="Cysteine proteinases"/>
    <property type="match status" value="1"/>
</dbReference>
<dbReference type="PROSITE" id="PS51935">
    <property type="entry name" value="NLPC_P60"/>
    <property type="match status" value="1"/>
</dbReference>
<dbReference type="RefSeq" id="WP_136394081.1">
    <property type="nucleotide sequence ID" value="NZ_SSND01000001.1"/>
</dbReference>
<dbReference type="EMBL" id="SSND01000001">
    <property type="protein sequence ID" value="THD85709.1"/>
    <property type="molecule type" value="Genomic_DNA"/>
</dbReference>
<dbReference type="AlphaFoldDB" id="A0A4S3MSZ8"/>
<dbReference type="InterPro" id="IPR051794">
    <property type="entry name" value="PG_Endopeptidase_C40"/>
</dbReference>
<dbReference type="PANTHER" id="PTHR47359">
    <property type="entry name" value="PEPTIDOGLYCAN DL-ENDOPEPTIDASE CWLO"/>
    <property type="match status" value="1"/>
</dbReference>
<dbReference type="Gene3D" id="3.90.1720.10">
    <property type="entry name" value="endopeptidase domain like (from Nostoc punctiforme)"/>
    <property type="match status" value="1"/>
</dbReference>
<organism evidence="6 7">
    <name type="scientific">Aliigemmobacter aestuarii</name>
    <dbReference type="NCBI Taxonomy" id="1445661"/>
    <lineage>
        <taxon>Bacteria</taxon>
        <taxon>Pseudomonadati</taxon>
        <taxon>Pseudomonadota</taxon>
        <taxon>Alphaproteobacteria</taxon>
        <taxon>Rhodobacterales</taxon>
        <taxon>Paracoccaceae</taxon>
        <taxon>Aliigemmobacter</taxon>
    </lineage>
</organism>
<dbReference type="PANTHER" id="PTHR47359:SF3">
    <property type="entry name" value="NLP_P60 DOMAIN-CONTAINING PROTEIN-RELATED"/>
    <property type="match status" value="1"/>
</dbReference>
<feature type="domain" description="NlpC/P60" evidence="5">
    <location>
        <begin position="150"/>
        <end position="273"/>
    </location>
</feature>
<evidence type="ECO:0000313" key="7">
    <source>
        <dbReference type="Proteomes" id="UP000309450"/>
    </source>
</evidence>
<evidence type="ECO:0000256" key="4">
    <source>
        <dbReference type="ARBA" id="ARBA00022807"/>
    </source>
</evidence>
<evidence type="ECO:0000256" key="1">
    <source>
        <dbReference type="ARBA" id="ARBA00007074"/>
    </source>
</evidence>
<evidence type="ECO:0000313" key="6">
    <source>
        <dbReference type="EMBL" id="THD85709.1"/>
    </source>
</evidence>
<dbReference type="Pfam" id="PF00877">
    <property type="entry name" value="NLPC_P60"/>
    <property type="match status" value="1"/>
</dbReference>
<comment type="similarity">
    <text evidence="1">Belongs to the peptidase C40 family.</text>
</comment>
<proteinExistence type="inferred from homology"/>
<gene>
    <name evidence="6" type="ORF">E7811_08485</name>
</gene>
<evidence type="ECO:0000256" key="3">
    <source>
        <dbReference type="ARBA" id="ARBA00022801"/>
    </source>
</evidence>
<dbReference type="InterPro" id="IPR041382">
    <property type="entry name" value="SH3_16"/>
</dbReference>
<dbReference type="Pfam" id="PF18348">
    <property type="entry name" value="SH3_16"/>
    <property type="match status" value="1"/>
</dbReference>
<comment type="caution">
    <text evidence="6">The sequence shown here is derived from an EMBL/GenBank/DDBJ whole genome shotgun (WGS) entry which is preliminary data.</text>
</comment>
<dbReference type="GO" id="GO:0006508">
    <property type="term" value="P:proteolysis"/>
    <property type="evidence" value="ECO:0007669"/>
    <property type="project" value="UniProtKB-KW"/>
</dbReference>
<dbReference type="InterPro" id="IPR038765">
    <property type="entry name" value="Papain-like_cys_pep_sf"/>
</dbReference>
<name>A0A4S3MSZ8_9RHOB</name>
<protein>
    <submittedName>
        <fullName evidence="6">NlpC/P60 family protein</fullName>
    </submittedName>
</protein>
<keyword evidence="3" id="KW-0378">Hydrolase</keyword>
<evidence type="ECO:0000256" key="2">
    <source>
        <dbReference type="ARBA" id="ARBA00022670"/>
    </source>
</evidence>
<keyword evidence="2" id="KW-0645">Protease</keyword>
<dbReference type="InterPro" id="IPR000064">
    <property type="entry name" value="NLP_P60_dom"/>
</dbReference>
<keyword evidence="4" id="KW-0788">Thiol protease</keyword>
<evidence type="ECO:0000259" key="5">
    <source>
        <dbReference type="PROSITE" id="PS51935"/>
    </source>
</evidence>
<accession>A0A4S3MSZ8</accession>
<reference evidence="6 7" key="1">
    <citation type="submission" date="2019-04" db="EMBL/GenBank/DDBJ databases">
        <title>Draft genome sequence of Gemmobacter aestuarii sp. nov.</title>
        <authorList>
            <person name="Hameed A."/>
            <person name="Lin S.-Y."/>
            <person name="Shahina M."/>
            <person name="Lai W.-A."/>
            <person name="Young C.-C."/>
        </authorList>
    </citation>
    <scope>NUCLEOTIDE SEQUENCE [LARGE SCALE GENOMIC DNA]</scope>
    <source>
        <strain evidence="6 7">CC-PW-75</strain>
    </source>
</reference>
<dbReference type="Proteomes" id="UP000309450">
    <property type="component" value="Unassembled WGS sequence"/>
</dbReference>
<dbReference type="GO" id="GO:0008234">
    <property type="term" value="F:cysteine-type peptidase activity"/>
    <property type="evidence" value="ECO:0007669"/>
    <property type="project" value="UniProtKB-KW"/>
</dbReference>
<keyword evidence="7" id="KW-1185">Reference proteome</keyword>